<gene>
    <name evidence="1" type="ORF">CVV26_02600</name>
</gene>
<comment type="caution">
    <text evidence="1">The sequence shown here is derived from an EMBL/GenBank/DDBJ whole genome shotgun (WGS) entry which is preliminary data.</text>
</comment>
<dbReference type="GO" id="GO:0043565">
    <property type="term" value="F:sequence-specific DNA binding"/>
    <property type="evidence" value="ECO:0007669"/>
    <property type="project" value="InterPro"/>
</dbReference>
<reference evidence="1 2" key="1">
    <citation type="journal article" date="2017" name="ISME J.">
        <title>Potential for microbial H2 and metal transformations associated with novel bacteria and archaea in deep terrestrial subsurface sediments.</title>
        <authorList>
            <person name="Hernsdorf A.W."/>
            <person name="Amano Y."/>
            <person name="Miyakawa K."/>
            <person name="Ise K."/>
            <person name="Suzuki Y."/>
            <person name="Anantharaman K."/>
            <person name="Probst A."/>
            <person name="Burstein D."/>
            <person name="Thomas B.C."/>
            <person name="Banfield J.F."/>
        </authorList>
    </citation>
    <scope>NUCLEOTIDE SEQUENCE [LARGE SCALE GENOMIC DNA]</scope>
    <source>
        <strain evidence="1">HGW-Kuenenbacteria-1</strain>
    </source>
</reference>
<dbReference type="AlphaFoldDB" id="A0A2N1UN34"/>
<dbReference type="Proteomes" id="UP000233414">
    <property type="component" value="Unassembled WGS sequence"/>
</dbReference>
<sequence>MIKQPRTFSPKDKAIVALNAIKGDKTIAQISSDFQVHPAQIGLWKNQAIKNFAELFKDNRKKEKQKEFEHQTELDNLYKIRLSVVYSG</sequence>
<evidence type="ECO:0000313" key="1">
    <source>
        <dbReference type="EMBL" id="PKL72212.1"/>
    </source>
</evidence>
<organism evidence="1 2">
    <name type="scientific">Candidatus Kuenenbacteria bacterium HGW-Kuenenbacteria-1</name>
    <dbReference type="NCBI Taxonomy" id="2013812"/>
    <lineage>
        <taxon>Bacteria</taxon>
        <taxon>Candidatus Kueneniibacteriota</taxon>
    </lineage>
</organism>
<evidence type="ECO:0000313" key="2">
    <source>
        <dbReference type="Proteomes" id="UP000233414"/>
    </source>
</evidence>
<proteinExistence type="predicted"/>
<dbReference type="SUPFAM" id="SSF48295">
    <property type="entry name" value="TrpR-like"/>
    <property type="match status" value="1"/>
</dbReference>
<accession>A0A2N1UN34</accession>
<name>A0A2N1UN34_9BACT</name>
<protein>
    <submittedName>
        <fullName evidence="1">Transposase</fullName>
    </submittedName>
</protein>
<dbReference type="EMBL" id="PGYQ01000012">
    <property type="protein sequence ID" value="PKL72212.1"/>
    <property type="molecule type" value="Genomic_DNA"/>
</dbReference>
<dbReference type="InterPro" id="IPR010921">
    <property type="entry name" value="Trp_repressor/repl_initiator"/>
</dbReference>